<sequence length="58" mass="6601">MKSLESSDLLQMYAWRRKWLPHEPDTEQTLAQAVWLEKNHNEALSVAMTNGVAKAFGA</sequence>
<gene>
    <name evidence="1" type="ORF">LRP50_05160</name>
</gene>
<dbReference type="EMBL" id="JAJUBC010000004">
    <property type="protein sequence ID" value="MDD1792516.1"/>
    <property type="molecule type" value="Genomic_DNA"/>
</dbReference>
<organism evidence="1 2">
    <name type="scientific">Enterovibrio gelatinilyticus</name>
    <dbReference type="NCBI Taxonomy" id="2899819"/>
    <lineage>
        <taxon>Bacteria</taxon>
        <taxon>Pseudomonadati</taxon>
        <taxon>Pseudomonadota</taxon>
        <taxon>Gammaproteobacteria</taxon>
        <taxon>Vibrionales</taxon>
        <taxon>Vibrionaceae</taxon>
        <taxon>Enterovibrio</taxon>
    </lineage>
</organism>
<dbReference type="Pfam" id="PF21830">
    <property type="entry name" value="DUF6890"/>
    <property type="match status" value="1"/>
</dbReference>
<dbReference type="InterPro" id="IPR054184">
    <property type="entry name" value="DUF6890"/>
</dbReference>
<dbReference type="Proteomes" id="UP001149400">
    <property type="component" value="Unassembled WGS sequence"/>
</dbReference>
<protein>
    <submittedName>
        <fullName evidence="1">Uncharacterized protein</fullName>
    </submittedName>
</protein>
<keyword evidence="2" id="KW-1185">Reference proteome</keyword>
<reference evidence="1" key="1">
    <citation type="submission" date="2021-12" db="EMBL/GenBank/DDBJ databases">
        <title>Enterovibrio ZSDZ35 sp. nov. and Enterovibrio ZSDZ42 sp. nov., isolated from coastal seawater in Qingdao.</title>
        <authorList>
            <person name="Zhang P."/>
        </authorList>
    </citation>
    <scope>NUCLEOTIDE SEQUENCE</scope>
    <source>
        <strain evidence="1">ZSDZ42</strain>
    </source>
</reference>
<evidence type="ECO:0000313" key="1">
    <source>
        <dbReference type="EMBL" id="MDD1792516.1"/>
    </source>
</evidence>
<proteinExistence type="predicted"/>
<comment type="caution">
    <text evidence="1">The sequence shown here is derived from an EMBL/GenBank/DDBJ whole genome shotgun (WGS) entry which is preliminary data.</text>
</comment>
<accession>A0ABT5QWW5</accession>
<evidence type="ECO:0000313" key="2">
    <source>
        <dbReference type="Proteomes" id="UP001149400"/>
    </source>
</evidence>
<name>A0ABT5QWW5_9GAMM</name>